<dbReference type="InterPro" id="IPR043129">
    <property type="entry name" value="ATPase_NBD"/>
</dbReference>
<dbReference type="HAMAP" id="MF_00524">
    <property type="entry name" value="Glucokinase"/>
    <property type="match status" value="1"/>
</dbReference>
<dbReference type="Gene3D" id="3.30.420.40">
    <property type="match status" value="1"/>
</dbReference>
<dbReference type="GO" id="GO:0006096">
    <property type="term" value="P:glycolytic process"/>
    <property type="evidence" value="ECO:0007669"/>
    <property type="project" value="UniProtKB-UniRule"/>
</dbReference>
<evidence type="ECO:0000256" key="2">
    <source>
        <dbReference type="ARBA" id="ARBA00022777"/>
    </source>
</evidence>
<dbReference type="SUPFAM" id="SSF53067">
    <property type="entry name" value="Actin-like ATPase domain"/>
    <property type="match status" value="1"/>
</dbReference>
<keyword evidence="1 3" id="KW-0808">Transferase</keyword>
<dbReference type="GO" id="GO:0005737">
    <property type="term" value="C:cytoplasm"/>
    <property type="evidence" value="ECO:0007669"/>
    <property type="project" value="UniProtKB-SubCell"/>
</dbReference>
<keyword evidence="6" id="KW-1185">Reference proteome</keyword>
<comment type="similarity">
    <text evidence="3 4">Belongs to the bacterial glucokinase family.</text>
</comment>
<proteinExistence type="inferred from homology"/>
<dbReference type="NCBIfam" id="TIGR00749">
    <property type="entry name" value="glk"/>
    <property type="match status" value="1"/>
</dbReference>
<dbReference type="Pfam" id="PF02685">
    <property type="entry name" value="Glucokinase"/>
    <property type="match status" value="1"/>
</dbReference>
<dbReference type="RefSeq" id="WP_007417261.1">
    <property type="nucleotide sequence ID" value="NZ_ABOX02000038.1"/>
</dbReference>
<dbReference type="InterPro" id="IPR003836">
    <property type="entry name" value="Glucokinase"/>
</dbReference>
<comment type="catalytic activity">
    <reaction evidence="3">
        <text>D-glucose + ATP = D-glucose 6-phosphate + ADP + H(+)</text>
        <dbReference type="Rhea" id="RHEA:17825"/>
        <dbReference type="ChEBI" id="CHEBI:4167"/>
        <dbReference type="ChEBI" id="CHEBI:15378"/>
        <dbReference type="ChEBI" id="CHEBI:30616"/>
        <dbReference type="ChEBI" id="CHEBI:61548"/>
        <dbReference type="ChEBI" id="CHEBI:456216"/>
        <dbReference type="EC" id="2.7.1.2"/>
    </reaction>
</comment>
<evidence type="ECO:0000313" key="6">
    <source>
        <dbReference type="Proteomes" id="UP000003688"/>
    </source>
</evidence>
<dbReference type="Gene3D" id="3.40.367.20">
    <property type="match status" value="1"/>
</dbReference>
<sequence>MLHMILAGDIGGTKVNLGLFEIEERRVRLVQDGTFPSQKYLHLEDIIREFLATGGTPRIHQSCFGVAGPVRHGRAQLTNLPWRIEAVGMAMELKFGSVSLINDLEANAYGLAQLDPDDFDVLNKGEPGTNGNVALISAGTGLGEAGLFWDGSQHHPFACEGGHCDFAPQNTLDGELFAFLHDRFGHVSWEKVLSGTGQVNIYEFLKNRPGASEPAWLAAELSKGDPAAVISRVAMANENDMCTHALNLFVTYYGAEAGNLALKLMSTGGIYIGGGIAPKILPSLQRGHFLEALFGKGRMKSLLEAMPVKVILNSKTALLGAAHYAAFGKQGFLVQG</sequence>
<evidence type="ECO:0000256" key="1">
    <source>
        <dbReference type="ARBA" id="ARBA00022679"/>
    </source>
</evidence>
<protein>
    <recommendedName>
        <fullName evidence="3">Glucokinase</fullName>
        <ecNumber evidence="3">2.7.1.2</ecNumber>
    </recommendedName>
    <alternativeName>
        <fullName evidence="3">Glucose kinase</fullName>
    </alternativeName>
</protein>
<evidence type="ECO:0000256" key="4">
    <source>
        <dbReference type="RuleBase" id="RU004046"/>
    </source>
</evidence>
<dbReference type="GO" id="GO:0004340">
    <property type="term" value="F:glucokinase activity"/>
    <property type="evidence" value="ECO:0007669"/>
    <property type="project" value="UniProtKB-UniRule"/>
</dbReference>
<keyword evidence="3" id="KW-0067">ATP-binding</keyword>
<keyword evidence="2 3" id="KW-0418">Kinase</keyword>
<dbReference type="GO" id="GO:0005536">
    <property type="term" value="F:D-glucose binding"/>
    <property type="evidence" value="ECO:0007669"/>
    <property type="project" value="InterPro"/>
</dbReference>
<keyword evidence="3" id="KW-0963">Cytoplasm</keyword>
<dbReference type="AlphaFoldDB" id="B9XN74"/>
<dbReference type="GO" id="GO:0005524">
    <property type="term" value="F:ATP binding"/>
    <property type="evidence" value="ECO:0007669"/>
    <property type="project" value="UniProtKB-UniRule"/>
</dbReference>
<accession>B9XN74</accession>
<evidence type="ECO:0000313" key="5">
    <source>
        <dbReference type="EMBL" id="EEF58736.1"/>
    </source>
</evidence>
<feature type="binding site" evidence="3">
    <location>
        <begin position="8"/>
        <end position="13"/>
    </location>
    <ligand>
        <name>ATP</name>
        <dbReference type="ChEBI" id="CHEBI:30616"/>
    </ligand>
</feature>
<dbReference type="PANTHER" id="PTHR47363">
    <property type="entry name" value="GLUCOKINASE"/>
    <property type="match status" value="1"/>
</dbReference>
<gene>
    <name evidence="3" type="primary">glk</name>
    <name evidence="5" type="ORF">Cflav_PD1832</name>
</gene>
<comment type="subcellular location">
    <subcellularLocation>
        <location evidence="3">Cytoplasm</location>
    </subcellularLocation>
</comment>
<dbReference type="EC" id="2.7.1.2" evidence="3"/>
<dbReference type="PANTHER" id="PTHR47363:SF1">
    <property type="entry name" value="GLUCOKINASE"/>
    <property type="match status" value="1"/>
</dbReference>
<reference evidence="5 6" key="1">
    <citation type="journal article" date="2011" name="J. Bacteriol.">
        <title>Genome sequence of 'Pedosphaera parvula' Ellin514, an aerobic Verrucomicrobial isolate from pasture soil.</title>
        <authorList>
            <person name="Kant R."/>
            <person name="van Passel M.W."/>
            <person name="Sangwan P."/>
            <person name="Palva A."/>
            <person name="Lucas S."/>
            <person name="Copeland A."/>
            <person name="Lapidus A."/>
            <person name="Glavina Del Rio T."/>
            <person name="Dalin E."/>
            <person name="Tice H."/>
            <person name="Bruce D."/>
            <person name="Goodwin L."/>
            <person name="Pitluck S."/>
            <person name="Chertkov O."/>
            <person name="Larimer F.W."/>
            <person name="Land M.L."/>
            <person name="Hauser L."/>
            <person name="Brettin T.S."/>
            <person name="Detter J.C."/>
            <person name="Han S."/>
            <person name="de Vos W.M."/>
            <person name="Janssen P.H."/>
            <person name="Smidt H."/>
        </authorList>
    </citation>
    <scope>NUCLEOTIDE SEQUENCE [LARGE SCALE GENOMIC DNA]</scope>
    <source>
        <strain evidence="5 6">Ellin514</strain>
    </source>
</reference>
<keyword evidence="3" id="KW-0547">Nucleotide-binding</keyword>
<comment type="caution">
    <text evidence="5">The sequence shown here is derived from an EMBL/GenBank/DDBJ whole genome shotgun (WGS) entry which is preliminary data.</text>
</comment>
<dbReference type="CDD" id="cd24008">
    <property type="entry name" value="ASKHA_NBD_GLK"/>
    <property type="match status" value="1"/>
</dbReference>
<dbReference type="Proteomes" id="UP000003688">
    <property type="component" value="Unassembled WGS sequence"/>
</dbReference>
<dbReference type="EMBL" id="ABOX02000038">
    <property type="protein sequence ID" value="EEF58736.1"/>
    <property type="molecule type" value="Genomic_DNA"/>
</dbReference>
<name>B9XN74_PEDPL</name>
<evidence type="ECO:0000256" key="3">
    <source>
        <dbReference type="HAMAP-Rule" id="MF_00524"/>
    </source>
</evidence>
<organism evidence="5 6">
    <name type="scientific">Pedosphaera parvula (strain Ellin514)</name>
    <dbReference type="NCBI Taxonomy" id="320771"/>
    <lineage>
        <taxon>Bacteria</taxon>
        <taxon>Pseudomonadati</taxon>
        <taxon>Verrucomicrobiota</taxon>
        <taxon>Pedosphaerae</taxon>
        <taxon>Pedosphaerales</taxon>
        <taxon>Pedosphaeraceae</taxon>
        <taxon>Pedosphaera</taxon>
    </lineage>
</organism>
<dbReference type="STRING" id="320771.Cflav_PD1832"/>
<keyword evidence="3" id="KW-0324">Glycolysis</keyword>